<dbReference type="InterPro" id="IPR013010">
    <property type="entry name" value="Znf_SIAH"/>
</dbReference>
<dbReference type="InterPro" id="IPR013083">
    <property type="entry name" value="Znf_RING/FYVE/PHD"/>
</dbReference>
<dbReference type="PANTHER" id="PTHR10315">
    <property type="entry name" value="E3 UBIQUITIN PROTEIN LIGASE SIAH"/>
    <property type="match status" value="1"/>
</dbReference>
<feature type="region of interest" description="Disordered" evidence="5">
    <location>
        <begin position="39"/>
        <end position="155"/>
    </location>
</feature>
<dbReference type="EMBL" id="CM008050">
    <property type="protein sequence ID" value="PAN32013.2"/>
    <property type="molecule type" value="Genomic_DNA"/>
</dbReference>
<dbReference type="Proteomes" id="UP000243499">
    <property type="component" value="Chromosome 5"/>
</dbReference>
<dbReference type="PROSITE" id="PS51081">
    <property type="entry name" value="ZF_SIAH"/>
    <property type="match status" value="1"/>
</dbReference>
<evidence type="ECO:0000256" key="4">
    <source>
        <dbReference type="PROSITE-ProRule" id="PRU00455"/>
    </source>
</evidence>
<dbReference type="SUPFAM" id="SSF49599">
    <property type="entry name" value="TRAF domain-like"/>
    <property type="match status" value="1"/>
</dbReference>
<evidence type="ECO:0000256" key="1">
    <source>
        <dbReference type="ARBA" id="ARBA00022723"/>
    </source>
</evidence>
<evidence type="ECO:0000256" key="3">
    <source>
        <dbReference type="ARBA" id="ARBA00022833"/>
    </source>
</evidence>
<keyword evidence="3" id="KW-0862">Zinc</keyword>
<dbReference type="PANTHER" id="PTHR10315:SF71">
    <property type="entry name" value="RING-TYPE E3 UBIQUITIN TRANSFERASE"/>
    <property type="match status" value="1"/>
</dbReference>
<dbReference type="Gene3D" id="3.30.40.10">
    <property type="entry name" value="Zinc/RING finger domain, C3HC4 (zinc finger)"/>
    <property type="match status" value="1"/>
</dbReference>
<keyword evidence="1" id="KW-0479">Metal-binding</keyword>
<evidence type="ECO:0000256" key="5">
    <source>
        <dbReference type="SAM" id="MobiDB-lite"/>
    </source>
</evidence>
<organism evidence="7">
    <name type="scientific">Panicum hallii</name>
    <dbReference type="NCBI Taxonomy" id="206008"/>
    <lineage>
        <taxon>Eukaryota</taxon>
        <taxon>Viridiplantae</taxon>
        <taxon>Streptophyta</taxon>
        <taxon>Embryophyta</taxon>
        <taxon>Tracheophyta</taxon>
        <taxon>Spermatophyta</taxon>
        <taxon>Magnoliopsida</taxon>
        <taxon>Liliopsida</taxon>
        <taxon>Poales</taxon>
        <taxon>Poaceae</taxon>
        <taxon>PACMAD clade</taxon>
        <taxon>Panicoideae</taxon>
        <taxon>Panicodae</taxon>
        <taxon>Paniceae</taxon>
        <taxon>Panicinae</taxon>
        <taxon>Panicum</taxon>
        <taxon>Panicum sect. Panicum</taxon>
    </lineage>
</organism>
<dbReference type="Gramene" id="PAN32013">
    <property type="protein sequence ID" value="PAN32013"/>
    <property type="gene ID" value="PAHAL_5G456600"/>
</dbReference>
<feature type="domain" description="SIAH-type" evidence="6">
    <location>
        <begin position="195"/>
        <end position="252"/>
    </location>
</feature>
<dbReference type="InterPro" id="IPR052088">
    <property type="entry name" value="E3_ubiquitin-ligase_SINA"/>
</dbReference>
<dbReference type="GO" id="GO:0061630">
    <property type="term" value="F:ubiquitin protein ligase activity"/>
    <property type="evidence" value="ECO:0007669"/>
    <property type="project" value="TreeGrafter"/>
</dbReference>
<keyword evidence="2 4" id="KW-0863">Zinc-finger</keyword>
<evidence type="ECO:0000256" key="2">
    <source>
        <dbReference type="ARBA" id="ARBA00022771"/>
    </source>
</evidence>
<evidence type="ECO:0000259" key="6">
    <source>
        <dbReference type="PROSITE" id="PS51081"/>
    </source>
</evidence>
<proteinExistence type="predicted"/>
<reference evidence="7" key="1">
    <citation type="submission" date="2018-04" db="EMBL/GenBank/DDBJ databases">
        <title>WGS assembly of Panicum hallii.</title>
        <authorList>
            <person name="Lovell J."/>
            <person name="Jenkins J."/>
            <person name="Lowry D."/>
            <person name="Mamidi S."/>
            <person name="Sreedasyam A."/>
            <person name="Weng X."/>
            <person name="Barry K."/>
            <person name="Bonette J."/>
            <person name="Campitelli B."/>
            <person name="Daum C."/>
            <person name="Gordon S."/>
            <person name="Gould B."/>
            <person name="Lipzen A."/>
            <person name="Macqueen A."/>
            <person name="Palacio-Mejia J."/>
            <person name="Plott C."/>
            <person name="Shakirov E."/>
            <person name="Shu S."/>
            <person name="Yoshinaga Y."/>
            <person name="Zane M."/>
            <person name="Rokhsar D."/>
            <person name="Grimwood J."/>
            <person name="Schmutz J."/>
            <person name="Juenger T."/>
        </authorList>
    </citation>
    <scope>NUCLEOTIDE SEQUENCE [LARGE SCALE GENOMIC DNA]</scope>
    <source>
        <strain evidence="7">FIL2</strain>
    </source>
</reference>
<evidence type="ECO:0000313" key="7">
    <source>
        <dbReference type="EMBL" id="PAN32013.2"/>
    </source>
</evidence>
<accession>A0A2S3HY11</accession>
<dbReference type="AlphaFoldDB" id="A0A2S3HY11"/>
<dbReference type="GO" id="GO:0005737">
    <property type="term" value="C:cytoplasm"/>
    <property type="evidence" value="ECO:0007669"/>
    <property type="project" value="TreeGrafter"/>
</dbReference>
<sequence>MQLATRKRAAPGALDLAATDANRAAPRPFAWISPAARYSPAAECAPRRRPPPPPRAEQAAGGSRTLARSAALPPAAEQEQDSPPPAARPRGAVEPPPPQSPAEQAASQAPPPPPRRRSRAPTAQSAPPPRSRQPAEQSPHRAGAAERPHPPPPPSCKNGHAACEACCARTHRVCPSCIEPIGDIRCRPLENAIAGMLVPCAFAEHGCTRRLRFAEKPVHEALLCQHAPCACPVPGCAYAGLELRDHIQDAHAAAGDGDDNDNDVVSFAGSAAVTLRRGTPFRVLLHETDGRVFLLLNGGGVPSGRSLSVVCVGPRPGGNRSLEYTLQVGGSGGGEPGALALSASGPVPCTRLWAGHHPTETFLFVPDAYWGSSGASPSPSMSGR</sequence>
<dbReference type="GO" id="GO:0008270">
    <property type="term" value="F:zinc ion binding"/>
    <property type="evidence" value="ECO:0007669"/>
    <property type="project" value="UniProtKB-KW"/>
</dbReference>
<name>A0A2S3HY11_9POAL</name>
<protein>
    <recommendedName>
        <fullName evidence="6">SIAH-type domain-containing protein</fullName>
    </recommendedName>
</protein>
<gene>
    <name evidence="7" type="ORF">PAHAL_5G456600</name>
</gene>
<feature type="region of interest" description="Disordered" evidence="5">
    <location>
        <begin position="1"/>
        <end position="23"/>
    </location>
</feature>